<dbReference type="GO" id="GO:0003700">
    <property type="term" value="F:DNA-binding transcription factor activity"/>
    <property type="evidence" value="ECO:0007669"/>
    <property type="project" value="TreeGrafter"/>
</dbReference>
<accession>A0A1F5ADK1</accession>
<proteinExistence type="predicted"/>
<sequence>MKLITRNTDYAVRALCYIAEQKQEVISGDQLVKSLEMPRSFLRKILQTLNKEGFLNSSKGKGGGFALAVSAGEITLTDVMKIFQGPIRLSEHKFKKSDCPYISDCLLKKKIDEIEKEVIAKLKAITISSILKKGDKGK</sequence>
<dbReference type="GO" id="GO:0005829">
    <property type="term" value="C:cytosol"/>
    <property type="evidence" value="ECO:0007669"/>
    <property type="project" value="TreeGrafter"/>
</dbReference>
<reference evidence="1 2" key="1">
    <citation type="journal article" date="2016" name="Nat. Commun.">
        <title>Thousands of microbial genomes shed light on interconnected biogeochemical processes in an aquifer system.</title>
        <authorList>
            <person name="Anantharaman K."/>
            <person name="Brown C.T."/>
            <person name="Hug L.A."/>
            <person name="Sharon I."/>
            <person name="Castelle C.J."/>
            <person name="Probst A.J."/>
            <person name="Thomas B.C."/>
            <person name="Singh A."/>
            <person name="Wilkins M.J."/>
            <person name="Karaoz U."/>
            <person name="Brodie E.L."/>
            <person name="Williams K.H."/>
            <person name="Hubbard S.S."/>
            <person name="Banfield J.F."/>
        </authorList>
    </citation>
    <scope>NUCLEOTIDE SEQUENCE [LARGE SCALE GENOMIC DNA]</scope>
</reference>
<dbReference type="Gene3D" id="1.10.10.10">
    <property type="entry name" value="Winged helix-like DNA-binding domain superfamily/Winged helix DNA-binding domain"/>
    <property type="match status" value="1"/>
</dbReference>
<dbReference type="NCBIfam" id="TIGR00738">
    <property type="entry name" value="rrf2_super"/>
    <property type="match status" value="1"/>
</dbReference>
<dbReference type="PROSITE" id="PS51197">
    <property type="entry name" value="HTH_RRF2_2"/>
    <property type="match status" value="1"/>
</dbReference>
<dbReference type="Pfam" id="PF02082">
    <property type="entry name" value="Rrf2"/>
    <property type="match status" value="1"/>
</dbReference>
<dbReference type="PANTHER" id="PTHR33221">
    <property type="entry name" value="WINGED HELIX-TURN-HELIX TRANSCRIPTIONAL REGULATOR, RRF2 FAMILY"/>
    <property type="match status" value="1"/>
</dbReference>
<dbReference type="Proteomes" id="UP000177701">
    <property type="component" value="Unassembled WGS sequence"/>
</dbReference>
<dbReference type="STRING" id="1797291.A2V47_06715"/>
<dbReference type="InterPro" id="IPR000944">
    <property type="entry name" value="Tscrpt_reg_Rrf2"/>
</dbReference>
<name>A0A1F5ADK1_9BACT</name>
<dbReference type="PANTHER" id="PTHR33221:SF15">
    <property type="entry name" value="HTH-TYPE TRANSCRIPTIONAL REGULATOR YWGB-RELATED"/>
    <property type="match status" value="1"/>
</dbReference>
<evidence type="ECO:0008006" key="3">
    <source>
        <dbReference type="Google" id="ProtNLM"/>
    </source>
</evidence>
<dbReference type="InterPro" id="IPR036390">
    <property type="entry name" value="WH_DNA-bd_sf"/>
</dbReference>
<dbReference type="SUPFAM" id="SSF46785">
    <property type="entry name" value="Winged helix' DNA-binding domain"/>
    <property type="match status" value="1"/>
</dbReference>
<gene>
    <name evidence="1" type="ORF">A2V47_06715</name>
</gene>
<dbReference type="EMBL" id="MEYH01000043">
    <property type="protein sequence ID" value="OGD15967.1"/>
    <property type="molecule type" value="Genomic_DNA"/>
</dbReference>
<comment type="caution">
    <text evidence="1">The sequence shown here is derived from an EMBL/GenBank/DDBJ whole genome shotgun (WGS) entry which is preliminary data.</text>
</comment>
<evidence type="ECO:0000313" key="1">
    <source>
        <dbReference type="EMBL" id="OGD15967.1"/>
    </source>
</evidence>
<evidence type="ECO:0000313" key="2">
    <source>
        <dbReference type="Proteomes" id="UP000177701"/>
    </source>
</evidence>
<dbReference type="InterPro" id="IPR036388">
    <property type="entry name" value="WH-like_DNA-bd_sf"/>
</dbReference>
<protein>
    <recommendedName>
        <fullName evidence="3">Rrf2 family transcriptional regulator</fullName>
    </recommendedName>
</protein>
<dbReference type="AlphaFoldDB" id="A0A1F5ADK1"/>
<organism evidence="1 2">
    <name type="scientific">Candidatus Sediminicultor quintus</name>
    <dbReference type="NCBI Taxonomy" id="1797291"/>
    <lineage>
        <taxon>Bacteria</taxon>
        <taxon>Pseudomonadati</taxon>
        <taxon>Atribacterota</taxon>
        <taxon>Candidatus Phoenicimicrobiia</taxon>
        <taxon>Candidatus Pheonicimicrobiales</taxon>
        <taxon>Candidatus Phoenicimicrobiaceae</taxon>
        <taxon>Candidatus Sediminicultor</taxon>
    </lineage>
</organism>